<evidence type="ECO:0000259" key="1">
    <source>
        <dbReference type="Pfam" id="PF12706"/>
    </source>
</evidence>
<sequence>MKVTILGCGTSGGVPRIGNEWGACDPNEPKNRRRRCSILVEDKGTQVLIDTSPDIREQLLDAGVTDLDGVVWTHEHADQCHGIDEIRVLTIRNRRRMDVWGDDATLNVLMDRFDYCFKQLDGSPYPAILKPHWIEGPFSVGNIDFIPFRQDHGSIHSLGFRMGDIGYSNDLVNLDDRGFEILEGIDTWIVDAMRYKPHPTHVNVETALKWIERLKPRRAILTNMHVDLDYQTLKRELPDGVEPAYDGMVITV</sequence>
<keyword evidence="3" id="KW-1185">Reference proteome</keyword>
<dbReference type="PANTHER" id="PTHR42663">
    <property type="entry name" value="HYDROLASE C777.06C-RELATED-RELATED"/>
    <property type="match status" value="1"/>
</dbReference>
<proteinExistence type="predicted"/>
<evidence type="ECO:0000313" key="2">
    <source>
        <dbReference type="EMBL" id="GLQ07264.1"/>
    </source>
</evidence>
<dbReference type="Proteomes" id="UP001161409">
    <property type="component" value="Unassembled WGS sequence"/>
</dbReference>
<protein>
    <submittedName>
        <fullName evidence="2">Phosphoribosyl 1,2-cyclic phosphodiesterase</fullName>
    </submittedName>
</protein>
<dbReference type="EMBL" id="BSNF01000008">
    <property type="protein sequence ID" value="GLQ07264.1"/>
    <property type="molecule type" value="Genomic_DNA"/>
</dbReference>
<gene>
    <name evidence="2" type="ORF">GCM10007924_24850</name>
</gene>
<feature type="domain" description="Metallo-beta-lactamase" evidence="1">
    <location>
        <begin position="45"/>
        <end position="222"/>
    </location>
</feature>
<dbReference type="Pfam" id="PF12706">
    <property type="entry name" value="Lactamase_B_2"/>
    <property type="match status" value="1"/>
</dbReference>
<evidence type="ECO:0000313" key="3">
    <source>
        <dbReference type="Proteomes" id="UP001161409"/>
    </source>
</evidence>
<name>A0ABQ5U558_9PROT</name>
<reference evidence="2" key="1">
    <citation type="journal article" date="2014" name="Int. J. Syst. Evol. Microbiol.">
        <title>Complete genome of a new Firmicutes species belonging to the dominant human colonic microbiota ('Ruminococcus bicirculans') reveals two chromosomes and a selective capacity to utilize plant glucans.</title>
        <authorList>
            <consortium name="NISC Comparative Sequencing Program"/>
            <person name="Wegmann U."/>
            <person name="Louis P."/>
            <person name="Goesmann A."/>
            <person name="Henrissat B."/>
            <person name="Duncan S.H."/>
            <person name="Flint H.J."/>
        </authorList>
    </citation>
    <scope>NUCLEOTIDE SEQUENCE</scope>
    <source>
        <strain evidence="2">NBRC 103408</strain>
    </source>
</reference>
<dbReference type="RefSeq" id="WP_169561319.1">
    <property type="nucleotide sequence ID" value="NZ_BSNF01000008.1"/>
</dbReference>
<dbReference type="InterPro" id="IPR036866">
    <property type="entry name" value="RibonucZ/Hydroxyglut_hydro"/>
</dbReference>
<organism evidence="2 3">
    <name type="scientific">Sneathiella chinensis</name>
    <dbReference type="NCBI Taxonomy" id="349750"/>
    <lineage>
        <taxon>Bacteria</taxon>
        <taxon>Pseudomonadati</taxon>
        <taxon>Pseudomonadota</taxon>
        <taxon>Alphaproteobacteria</taxon>
        <taxon>Sneathiellales</taxon>
        <taxon>Sneathiellaceae</taxon>
        <taxon>Sneathiella</taxon>
    </lineage>
</organism>
<dbReference type="CDD" id="cd16279">
    <property type="entry name" value="metallo-hydrolase-like_MBL-fold"/>
    <property type="match status" value="1"/>
</dbReference>
<accession>A0ABQ5U558</accession>
<dbReference type="SUPFAM" id="SSF56281">
    <property type="entry name" value="Metallo-hydrolase/oxidoreductase"/>
    <property type="match status" value="1"/>
</dbReference>
<dbReference type="Gene3D" id="3.60.15.10">
    <property type="entry name" value="Ribonuclease Z/Hydroxyacylglutathione hydrolase-like"/>
    <property type="match status" value="1"/>
</dbReference>
<comment type="caution">
    <text evidence="2">The sequence shown here is derived from an EMBL/GenBank/DDBJ whole genome shotgun (WGS) entry which is preliminary data.</text>
</comment>
<reference evidence="2" key="2">
    <citation type="submission" date="2023-01" db="EMBL/GenBank/DDBJ databases">
        <title>Draft genome sequence of Sneathiella chinensis strain NBRC 103408.</title>
        <authorList>
            <person name="Sun Q."/>
            <person name="Mori K."/>
        </authorList>
    </citation>
    <scope>NUCLEOTIDE SEQUENCE</scope>
    <source>
        <strain evidence="2">NBRC 103408</strain>
    </source>
</reference>
<dbReference type="InterPro" id="IPR001279">
    <property type="entry name" value="Metallo-B-lactamas"/>
</dbReference>
<dbReference type="PANTHER" id="PTHR42663:SF6">
    <property type="entry name" value="HYDROLASE C777.06C-RELATED"/>
    <property type="match status" value="1"/>
</dbReference>